<evidence type="ECO:0000313" key="1">
    <source>
        <dbReference type="EMBL" id="GAF45495.1"/>
    </source>
</evidence>
<proteinExistence type="predicted"/>
<comment type="caution">
    <text evidence="1">The sequence shown here is derived from an EMBL/GenBank/DDBJ whole genome shotgun (WGS) entry which is preliminary data.</text>
</comment>
<organism evidence="1 2">
    <name type="scientific">Rhodococcus wratislaviensis NBRC 100605</name>
    <dbReference type="NCBI Taxonomy" id="1219028"/>
    <lineage>
        <taxon>Bacteria</taxon>
        <taxon>Bacillati</taxon>
        <taxon>Actinomycetota</taxon>
        <taxon>Actinomycetes</taxon>
        <taxon>Mycobacteriales</taxon>
        <taxon>Nocardiaceae</taxon>
        <taxon>Rhodococcus</taxon>
    </lineage>
</organism>
<name>X0R3P2_RHOWR</name>
<dbReference type="EMBL" id="BAWF01000022">
    <property type="protein sequence ID" value="GAF45495.1"/>
    <property type="molecule type" value="Genomic_DNA"/>
</dbReference>
<dbReference type="AlphaFoldDB" id="X0R3P2"/>
<gene>
    <name evidence="1" type="ORF">RW1_022_00730</name>
</gene>
<dbReference type="Gene3D" id="1.20.1440.110">
    <property type="entry name" value="acylaminoacyl peptidase"/>
    <property type="match status" value="1"/>
</dbReference>
<reference evidence="1 2" key="1">
    <citation type="submission" date="2014-02" db="EMBL/GenBank/DDBJ databases">
        <title>Whole genome shotgun sequence of Rhodococcus wratislaviensis NBRC 100605.</title>
        <authorList>
            <person name="Hosoyama A."/>
            <person name="Tsuchikane K."/>
            <person name="Yoshida I."/>
            <person name="Ohji S."/>
            <person name="Ichikawa N."/>
            <person name="Yamazoe A."/>
            <person name="Fujita N."/>
        </authorList>
    </citation>
    <scope>NUCLEOTIDE SEQUENCE [LARGE SCALE GENOMIC DNA]</scope>
    <source>
        <strain evidence="1 2">NBRC 100605</strain>
    </source>
</reference>
<keyword evidence="2" id="KW-1185">Reference proteome</keyword>
<dbReference type="Proteomes" id="UP000019491">
    <property type="component" value="Unassembled WGS sequence"/>
</dbReference>
<accession>X0R3P2</accession>
<sequence length="52" mass="5746">MATAERIVEGDYESWHDEWLATADLVFADVQQASDAGHTASARDAFVRASNY</sequence>
<protein>
    <submittedName>
        <fullName evidence="1">Uncharacterized protein</fullName>
    </submittedName>
</protein>
<evidence type="ECO:0000313" key="2">
    <source>
        <dbReference type="Proteomes" id="UP000019491"/>
    </source>
</evidence>